<evidence type="ECO:0000256" key="1">
    <source>
        <dbReference type="ARBA" id="ARBA00022737"/>
    </source>
</evidence>
<dbReference type="PROSITE" id="PS51377">
    <property type="entry name" value="KIND"/>
    <property type="match status" value="1"/>
</dbReference>
<dbReference type="Gene3D" id="1.10.510.10">
    <property type="entry name" value="Transferase(Phosphotransferase) domain 1"/>
    <property type="match status" value="1"/>
</dbReference>
<dbReference type="GeneTree" id="ENSGT00940000155133"/>
<dbReference type="InterPro" id="IPR011019">
    <property type="entry name" value="KIND_dom"/>
</dbReference>
<feature type="domain" description="KIND" evidence="2">
    <location>
        <begin position="6"/>
        <end position="188"/>
    </location>
</feature>
<dbReference type="Pfam" id="PF16474">
    <property type="entry name" value="KIND"/>
    <property type="match status" value="1"/>
</dbReference>
<dbReference type="PANTHER" id="PTHR46900">
    <property type="entry name" value="TYROSINE-PROTEIN PHOSPHATASE NON-RECEPTOR TYPE 13"/>
    <property type="match status" value="1"/>
</dbReference>
<reference evidence="3" key="2">
    <citation type="submission" date="2025-09" db="UniProtKB">
        <authorList>
            <consortium name="Ensembl"/>
        </authorList>
    </citation>
    <scope>IDENTIFICATION</scope>
</reference>
<dbReference type="PANTHER" id="PTHR46900:SF4">
    <property type="entry name" value="FERM AND PDZ DOMAIN CONTAINING 2"/>
    <property type="match status" value="1"/>
</dbReference>
<dbReference type="Ensembl" id="ENSGMOT00000068683.1">
    <property type="protein sequence ID" value="ENSGMOP00000027930.1"/>
    <property type="gene ID" value="ENSGMOG00000036680.1"/>
</dbReference>
<dbReference type="Proteomes" id="UP000694546">
    <property type="component" value="Chromosome 15"/>
</dbReference>
<evidence type="ECO:0000259" key="2">
    <source>
        <dbReference type="PROSITE" id="PS51377"/>
    </source>
</evidence>
<protein>
    <recommendedName>
        <fullName evidence="2">KIND domain-containing protein</fullName>
    </recommendedName>
</protein>
<dbReference type="SMART" id="SM00750">
    <property type="entry name" value="KIND"/>
    <property type="match status" value="1"/>
</dbReference>
<dbReference type="InterPro" id="IPR011009">
    <property type="entry name" value="Kinase-like_dom_sf"/>
</dbReference>
<organism evidence="3 4">
    <name type="scientific">Gadus morhua</name>
    <name type="common">Atlantic cod</name>
    <dbReference type="NCBI Taxonomy" id="8049"/>
    <lineage>
        <taxon>Eukaryota</taxon>
        <taxon>Metazoa</taxon>
        <taxon>Chordata</taxon>
        <taxon>Craniata</taxon>
        <taxon>Vertebrata</taxon>
        <taxon>Euteleostomi</taxon>
        <taxon>Actinopterygii</taxon>
        <taxon>Neopterygii</taxon>
        <taxon>Teleostei</taxon>
        <taxon>Neoteleostei</taxon>
        <taxon>Acanthomorphata</taxon>
        <taxon>Zeiogadaria</taxon>
        <taxon>Gadariae</taxon>
        <taxon>Gadiformes</taxon>
        <taxon>Gadoidei</taxon>
        <taxon>Gadidae</taxon>
        <taxon>Gadus</taxon>
    </lineage>
</organism>
<keyword evidence="1" id="KW-0677">Repeat</keyword>
<sequence>MSSTFVTLAEVLEARGGPLVEEEVWSLLMGTAESLVDVSYRGMARAIYNIISPSSLLLSATGTLAFKNSALSDEVSTFTAPEMLQGLVDAFDVELMLVYSLGMTLYWSVDYHLPQNQPVQLSDNLNGLLLSMCEDLVHRRLNLNSILEACESQNKTTLLPPPSKVIRQLVDEVLHESVSASVIISDHLMFGRLHVFKTMQSEPTPKKCNSNESTVLVRWCFSA</sequence>
<evidence type="ECO:0000313" key="4">
    <source>
        <dbReference type="Proteomes" id="UP000694546"/>
    </source>
</evidence>
<dbReference type="SUPFAM" id="SSF56112">
    <property type="entry name" value="Protein kinase-like (PK-like)"/>
    <property type="match status" value="1"/>
</dbReference>
<evidence type="ECO:0000313" key="3">
    <source>
        <dbReference type="Ensembl" id="ENSGMOP00000027930.1"/>
    </source>
</evidence>
<accession>A0A8C5A752</accession>
<proteinExistence type="predicted"/>
<dbReference type="InterPro" id="IPR052074">
    <property type="entry name" value="NonRcpt_TyrProt_Phosphatase"/>
</dbReference>
<dbReference type="OMA" id="SYKNNMC"/>
<reference evidence="3" key="1">
    <citation type="submission" date="2025-08" db="UniProtKB">
        <authorList>
            <consortium name="Ensembl"/>
        </authorList>
    </citation>
    <scope>IDENTIFICATION</scope>
</reference>
<keyword evidence="4" id="KW-1185">Reference proteome</keyword>
<name>A0A8C5A752_GADMO</name>
<dbReference type="AlphaFoldDB" id="A0A8C5A752"/>